<dbReference type="PANTHER" id="PTHR13448:SF14">
    <property type="entry name" value="F26K24.17 PROTEIN"/>
    <property type="match status" value="1"/>
</dbReference>
<feature type="region of interest" description="Disordered" evidence="1">
    <location>
        <begin position="92"/>
        <end position="137"/>
    </location>
</feature>
<accession>A0A1S2YGS3</accession>
<dbReference type="KEGG" id="cam:101509424"/>
<evidence type="ECO:0000313" key="3">
    <source>
        <dbReference type="RefSeq" id="XP_004504570.1"/>
    </source>
</evidence>
<dbReference type="STRING" id="3827.A0A1S2YGS3"/>
<feature type="compositionally biased region" description="Basic and acidic residues" evidence="1">
    <location>
        <begin position="118"/>
        <end position="129"/>
    </location>
</feature>
<dbReference type="AlphaFoldDB" id="A0A1S2YGS3"/>
<gene>
    <name evidence="3" type="primary">LOC101509424</name>
</gene>
<dbReference type="eggNOG" id="KOG4467">
    <property type="taxonomic scope" value="Eukaryota"/>
</dbReference>
<dbReference type="InterPro" id="IPR019308">
    <property type="entry name" value="TMEM214"/>
</dbReference>
<keyword evidence="2" id="KW-1185">Reference proteome</keyword>
<dbReference type="OrthoDB" id="10022292at2759"/>
<dbReference type="Pfam" id="PF10151">
    <property type="entry name" value="TMEM214"/>
    <property type="match status" value="1"/>
</dbReference>
<dbReference type="GeneID" id="101509424"/>
<protein>
    <submittedName>
        <fullName evidence="3">Uncharacterized protein LOC101509424</fullName>
    </submittedName>
</protein>
<reference evidence="2" key="1">
    <citation type="journal article" date="2013" name="Nat. Biotechnol.">
        <title>Draft genome sequence of chickpea (Cicer arietinum) provides a resource for trait improvement.</title>
        <authorList>
            <person name="Varshney R.K."/>
            <person name="Song C."/>
            <person name="Saxena R.K."/>
            <person name="Azam S."/>
            <person name="Yu S."/>
            <person name="Sharpe A.G."/>
            <person name="Cannon S."/>
            <person name="Baek J."/>
            <person name="Rosen B.D."/>
            <person name="Tar'an B."/>
            <person name="Millan T."/>
            <person name="Zhang X."/>
            <person name="Ramsay L.D."/>
            <person name="Iwata A."/>
            <person name="Wang Y."/>
            <person name="Nelson W."/>
            <person name="Farmer A.D."/>
            <person name="Gaur P.M."/>
            <person name="Soderlund C."/>
            <person name="Penmetsa R.V."/>
            <person name="Xu C."/>
            <person name="Bharti A.K."/>
            <person name="He W."/>
            <person name="Winter P."/>
            <person name="Zhao S."/>
            <person name="Hane J.K."/>
            <person name="Carrasquilla-Garcia N."/>
            <person name="Condie J.A."/>
            <person name="Upadhyaya H.D."/>
            <person name="Luo M.C."/>
            <person name="Thudi M."/>
            <person name="Gowda C.L."/>
            <person name="Singh N.P."/>
            <person name="Lichtenzveig J."/>
            <person name="Gali K.K."/>
            <person name="Rubio J."/>
            <person name="Nadarajan N."/>
            <person name="Dolezel J."/>
            <person name="Bansal K.C."/>
            <person name="Xu X."/>
            <person name="Edwards D."/>
            <person name="Zhang G."/>
            <person name="Kahl G."/>
            <person name="Gil J."/>
            <person name="Singh K.B."/>
            <person name="Datta S.K."/>
            <person name="Jackson S.A."/>
            <person name="Wang J."/>
            <person name="Cook D.R."/>
        </authorList>
    </citation>
    <scope>NUCLEOTIDE SEQUENCE [LARGE SCALE GENOMIC DNA]</scope>
    <source>
        <strain evidence="2">cv. CDC Frontier</strain>
    </source>
</reference>
<feature type="compositionally biased region" description="Polar residues" evidence="1">
    <location>
        <begin position="46"/>
        <end position="59"/>
    </location>
</feature>
<dbReference type="Proteomes" id="UP000087171">
    <property type="component" value="Chromosome Ca6"/>
</dbReference>
<dbReference type="PANTHER" id="PTHR13448">
    <property type="entry name" value="TRANSMEMBRANE PROTEIN 214"/>
    <property type="match status" value="1"/>
</dbReference>
<feature type="region of interest" description="Disordered" evidence="1">
    <location>
        <begin position="1"/>
        <end position="59"/>
    </location>
</feature>
<dbReference type="PaxDb" id="3827-XP_004504570.1"/>
<sequence>MEEKYAPFESASGESNGVSSVSHNADHGWQKVTYAKKQKKKDANGIASSDSRANSNKLTFNGNDVVFRSLELQSEDRRRRILEARAAADAEFDDAPVRSKQRSRDYDDDYDEDDEDRSAENGKAEEVKKVKQKKPKKPKVTVAEAAAKIDAADLESFLVEISASFEQKEDIQMMRFADYFGRAFSAVTASQFPWVKLFRESAVAKIVDVPLSHISDVVYKTAADWVNHRSPEALSFFLLWSLDSILADLGSQQTVSKGSKKAVQQVTSKSQVAIFVALAMVLRRKPDALITVLPTLRETSKYQGQDKLPVIVWMIAQASVGDLSVGLYAWSRNLLPIVVSKSGNPQSRDLVLQLVEKILSAPKARPILVNGAVRKGERLIPPPAFETLIRVTFPSSTRVKATERFEAIYPTLKEVALGGSPGSKAMKQVSQQIFSFAIKVAGEDNPALSKEAAGILIWCLSQSTECYKQWEKVYQDNIVASVAVLKKLSDDWKVQATKLSPHEPLREILKNLRQKNEKALATETDGARQALFKDADKYCKIISGRVSQSNGCKACLTFTVLALAVGAAVFYPNMESVGFKKLSVLFNSQF</sequence>
<evidence type="ECO:0000313" key="2">
    <source>
        <dbReference type="Proteomes" id="UP000087171"/>
    </source>
</evidence>
<feature type="compositionally biased region" description="Polar residues" evidence="1">
    <location>
        <begin position="12"/>
        <end position="23"/>
    </location>
</feature>
<dbReference type="GO" id="GO:0005783">
    <property type="term" value="C:endoplasmic reticulum"/>
    <property type="evidence" value="ECO:0007669"/>
    <property type="project" value="TreeGrafter"/>
</dbReference>
<reference evidence="3" key="2">
    <citation type="submission" date="2025-08" db="UniProtKB">
        <authorList>
            <consortium name="RefSeq"/>
        </authorList>
    </citation>
    <scope>IDENTIFICATION</scope>
    <source>
        <tissue evidence="3">Etiolated seedlings</tissue>
    </source>
</reference>
<organism evidence="2 3">
    <name type="scientific">Cicer arietinum</name>
    <name type="common">Chickpea</name>
    <name type="synonym">Garbanzo</name>
    <dbReference type="NCBI Taxonomy" id="3827"/>
    <lineage>
        <taxon>Eukaryota</taxon>
        <taxon>Viridiplantae</taxon>
        <taxon>Streptophyta</taxon>
        <taxon>Embryophyta</taxon>
        <taxon>Tracheophyta</taxon>
        <taxon>Spermatophyta</taxon>
        <taxon>Magnoliopsida</taxon>
        <taxon>eudicotyledons</taxon>
        <taxon>Gunneridae</taxon>
        <taxon>Pentapetalae</taxon>
        <taxon>rosids</taxon>
        <taxon>fabids</taxon>
        <taxon>Fabales</taxon>
        <taxon>Fabaceae</taxon>
        <taxon>Papilionoideae</taxon>
        <taxon>50 kb inversion clade</taxon>
        <taxon>NPAAA clade</taxon>
        <taxon>Hologalegina</taxon>
        <taxon>IRL clade</taxon>
        <taxon>Cicereae</taxon>
        <taxon>Cicer</taxon>
    </lineage>
</organism>
<dbReference type="RefSeq" id="XP_004504570.1">
    <property type="nucleotide sequence ID" value="XM_004504513.3"/>
</dbReference>
<dbReference type="GO" id="GO:0005794">
    <property type="term" value="C:Golgi apparatus"/>
    <property type="evidence" value="ECO:0007669"/>
    <property type="project" value="TreeGrafter"/>
</dbReference>
<evidence type="ECO:0000256" key="1">
    <source>
        <dbReference type="SAM" id="MobiDB-lite"/>
    </source>
</evidence>
<name>A0A1S2YGS3_CICAR</name>
<proteinExistence type="predicted"/>
<feature type="compositionally biased region" description="Acidic residues" evidence="1">
    <location>
        <begin position="106"/>
        <end position="117"/>
    </location>
</feature>